<dbReference type="RefSeq" id="WP_085327188.1">
    <property type="nucleotide sequence ID" value="NZ_NCXP01000041.1"/>
</dbReference>
<keyword evidence="10 11" id="KW-0660">Purine salvage</keyword>
<dbReference type="InterPro" id="IPR029057">
    <property type="entry name" value="PRTase-like"/>
</dbReference>
<evidence type="ECO:0000256" key="8">
    <source>
        <dbReference type="ARBA" id="ARBA00022676"/>
    </source>
</evidence>
<dbReference type="Pfam" id="PF00156">
    <property type="entry name" value="Pribosyltran"/>
    <property type="match status" value="1"/>
</dbReference>
<dbReference type="GO" id="GO:0016208">
    <property type="term" value="F:AMP binding"/>
    <property type="evidence" value="ECO:0007669"/>
    <property type="project" value="TreeGrafter"/>
</dbReference>
<name>A0A1X2LRA7_9MYCO</name>
<dbReference type="GO" id="GO:0006166">
    <property type="term" value="P:purine ribonucleoside salvage"/>
    <property type="evidence" value="ECO:0007669"/>
    <property type="project" value="UniProtKB-KW"/>
</dbReference>
<dbReference type="Gene3D" id="3.40.50.2020">
    <property type="match status" value="1"/>
</dbReference>
<dbReference type="InterPro" id="IPR000836">
    <property type="entry name" value="PRTase_dom"/>
</dbReference>
<evidence type="ECO:0000256" key="5">
    <source>
        <dbReference type="ARBA" id="ARBA00008391"/>
    </source>
</evidence>
<evidence type="ECO:0000313" key="13">
    <source>
        <dbReference type="EMBL" id="OSC37862.1"/>
    </source>
</evidence>
<dbReference type="GO" id="GO:0005737">
    <property type="term" value="C:cytoplasm"/>
    <property type="evidence" value="ECO:0007669"/>
    <property type="project" value="UniProtKB-SubCell"/>
</dbReference>
<dbReference type="InterPro" id="IPR005764">
    <property type="entry name" value="Ade_phspho_trans"/>
</dbReference>
<dbReference type="GO" id="GO:0044209">
    <property type="term" value="P:AMP salvage"/>
    <property type="evidence" value="ECO:0007669"/>
    <property type="project" value="UniProtKB-UniRule"/>
</dbReference>
<comment type="pathway">
    <text evidence="4 11">Purine metabolism; AMP biosynthesis via salvage pathway; AMP from adenine: step 1/1.</text>
</comment>
<evidence type="ECO:0000256" key="1">
    <source>
        <dbReference type="ARBA" id="ARBA00000868"/>
    </source>
</evidence>
<comment type="function">
    <text evidence="2 11">Catalyzes a salvage reaction resulting in the formation of AMP, that is energically less costly than de novo synthesis.</text>
</comment>
<dbReference type="EMBL" id="NCXP01000041">
    <property type="protein sequence ID" value="OSC37862.1"/>
    <property type="molecule type" value="Genomic_DNA"/>
</dbReference>
<feature type="domain" description="Phosphoribosyltransferase" evidence="12">
    <location>
        <begin position="90"/>
        <end position="199"/>
    </location>
</feature>
<dbReference type="AlphaFoldDB" id="A0A1X2LRA7"/>
<dbReference type="GO" id="GO:0002055">
    <property type="term" value="F:adenine binding"/>
    <property type="evidence" value="ECO:0007669"/>
    <property type="project" value="TreeGrafter"/>
</dbReference>
<evidence type="ECO:0000313" key="14">
    <source>
        <dbReference type="Proteomes" id="UP000193247"/>
    </source>
</evidence>
<proteinExistence type="inferred from homology"/>
<dbReference type="OrthoDB" id="9803963at2"/>
<evidence type="ECO:0000256" key="11">
    <source>
        <dbReference type="HAMAP-Rule" id="MF_00004"/>
    </source>
</evidence>
<keyword evidence="9 11" id="KW-0808">Transferase</keyword>
<keyword evidence="14" id="KW-1185">Reference proteome</keyword>
<evidence type="ECO:0000256" key="4">
    <source>
        <dbReference type="ARBA" id="ARBA00004659"/>
    </source>
</evidence>
<evidence type="ECO:0000256" key="2">
    <source>
        <dbReference type="ARBA" id="ARBA00003968"/>
    </source>
</evidence>
<sequence length="220" mass="23004">MRPAAGDHVLNVIATGLSFKARRRRRREVRTDDGRVLAFGEACPSPAAPVADLVESLTRDVADFPVPGVQFKDLTPLFADRRGLATVTEALADQVSGADLVAGVDARGFLVAAAVATRLGVGVLAVRKGGKLPQPVFREDYHREYGAATLEILAEGIDMAGRRIAIIDDVLATGGTLAAAQRLIERGGATVTGAAVVVELVELSGRAALAPLPVHSLSRL</sequence>
<comment type="caution">
    <text evidence="13">The sequence shown here is derived from an EMBL/GenBank/DDBJ whole genome shotgun (WGS) entry which is preliminary data.</text>
</comment>
<comment type="catalytic activity">
    <reaction evidence="1 11">
        <text>AMP + diphosphate = 5-phospho-alpha-D-ribose 1-diphosphate + adenine</text>
        <dbReference type="Rhea" id="RHEA:16609"/>
        <dbReference type="ChEBI" id="CHEBI:16708"/>
        <dbReference type="ChEBI" id="CHEBI:33019"/>
        <dbReference type="ChEBI" id="CHEBI:58017"/>
        <dbReference type="ChEBI" id="CHEBI:456215"/>
        <dbReference type="EC" id="2.4.2.7"/>
    </reaction>
</comment>
<dbReference type="FunFam" id="3.40.50.2020:FF:000021">
    <property type="entry name" value="Adenine phosphoribosyltransferase"/>
    <property type="match status" value="1"/>
</dbReference>
<gene>
    <name evidence="11" type="primary">apt</name>
    <name evidence="13" type="ORF">B8W66_20990</name>
</gene>
<evidence type="ECO:0000259" key="12">
    <source>
        <dbReference type="Pfam" id="PF00156"/>
    </source>
</evidence>
<evidence type="ECO:0000256" key="10">
    <source>
        <dbReference type="ARBA" id="ARBA00022726"/>
    </source>
</evidence>
<dbReference type="EC" id="2.4.2.7" evidence="6 11"/>
<dbReference type="UniPathway" id="UPA00588">
    <property type="reaction ID" value="UER00646"/>
</dbReference>
<comment type="similarity">
    <text evidence="5 11">Belongs to the purine/pyrimidine phosphoribosyltransferase family.</text>
</comment>
<dbReference type="PANTHER" id="PTHR32315:SF3">
    <property type="entry name" value="ADENINE PHOSPHORIBOSYLTRANSFERASE"/>
    <property type="match status" value="1"/>
</dbReference>
<dbReference type="Proteomes" id="UP000193247">
    <property type="component" value="Unassembled WGS sequence"/>
</dbReference>
<dbReference type="InterPro" id="IPR050054">
    <property type="entry name" value="UPRTase/APRTase"/>
</dbReference>
<keyword evidence="8 11" id="KW-0328">Glycosyltransferase</keyword>
<dbReference type="HAMAP" id="MF_00004">
    <property type="entry name" value="Aden_phosphoribosyltr"/>
    <property type="match status" value="1"/>
</dbReference>
<evidence type="ECO:0000256" key="6">
    <source>
        <dbReference type="ARBA" id="ARBA00011893"/>
    </source>
</evidence>
<evidence type="ECO:0000256" key="3">
    <source>
        <dbReference type="ARBA" id="ARBA00004496"/>
    </source>
</evidence>
<comment type="subunit">
    <text evidence="11">Homodimer.</text>
</comment>
<dbReference type="PANTHER" id="PTHR32315">
    <property type="entry name" value="ADENINE PHOSPHORIBOSYLTRANSFERASE"/>
    <property type="match status" value="1"/>
</dbReference>
<reference evidence="13 14" key="1">
    <citation type="submission" date="2017-04" db="EMBL/GenBank/DDBJ databases">
        <title>The new phylogeny of genus Mycobacterium.</title>
        <authorList>
            <person name="Tortoli E."/>
            <person name="Trovato A."/>
            <person name="Cirillo D.M."/>
        </authorList>
    </citation>
    <scope>NUCLEOTIDE SEQUENCE [LARGE SCALE GENOMIC DNA]</scope>
    <source>
        <strain evidence="13 14">TBL 1200985</strain>
    </source>
</reference>
<dbReference type="NCBIfam" id="NF002636">
    <property type="entry name" value="PRK02304.1-5"/>
    <property type="match status" value="1"/>
</dbReference>
<keyword evidence="7 11" id="KW-0963">Cytoplasm</keyword>
<organism evidence="13 14">
    <name type="scientific">Mycobacterium decipiens</name>
    <dbReference type="NCBI Taxonomy" id="1430326"/>
    <lineage>
        <taxon>Bacteria</taxon>
        <taxon>Bacillati</taxon>
        <taxon>Actinomycetota</taxon>
        <taxon>Actinomycetes</taxon>
        <taxon>Mycobacteriales</taxon>
        <taxon>Mycobacteriaceae</taxon>
        <taxon>Mycobacterium</taxon>
    </lineage>
</organism>
<dbReference type="STRING" id="1430326.B8W66_20990"/>
<protein>
    <recommendedName>
        <fullName evidence="6 11">Adenine phosphoribosyltransferase</fullName>
        <shortName evidence="11">APRT</shortName>
        <ecNumber evidence="6 11">2.4.2.7</ecNumber>
    </recommendedName>
</protein>
<dbReference type="GO" id="GO:0006168">
    <property type="term" value="P:adenine salvage"/>
    <property type="evidence" value="ECO:0007669"/>
    <property type="project" value="InterPro"/>
</dbReference>
<dbReference type="SUPFAM" id="SSF53271">
    <property type="entry name" value="PRTase-like"/>
    <property type="match status" value="1"/>
</dbReference>
<comment type="subcellular location">
    <subcellularLocation>
        <location evidence="3 11">Cytoplasm</location>
    </subcellularLocation>
</comment>
<accession>A0A1X2LRA7</accession>
<dbReference type="CDD" id="cd06223">
    <property type="entry name" value="PRTases_typeI"/>
    <property type="match status" value="1"/>
</dbReference>
<evidence type="ECO:0000256" key="9">
    <source>
        <dbReference type="ARBA" id="ARBA00022679"/>
    </source>
</evidence>
<evidence type="ECO:0000256" key="7">
    <source>
        <dbReference type="ARBA" id="ARBA00022490"/>
    </source>
</evidence>
<dbReference type="GO" id="GO:0003999">
    <property type="term" value="F:adenine phosphoribosyltransferase activity"/>
    <property type="evidence" value="ECO:0007669"/>
    <property type="project" value="UniProtKB-UniRule"/>
</dbReference>